<feature type="non-terminal residue" evidence="1">
    <location>
        <position position="1"/>
    </location>
</feature>
<evidence type="ECO:0008006" key="2">
    <source>
        <dbReference type="Google" id="ProtNLM"/>
    </source>
</evidence>
<name>A0A6G3X8B3_9ACTN</name>
<dbReference type="EMBL" id="JAAGMN010005028">
    <property type="protein sequence ID" value="NEE14026.1"/>
    <property type="molecule type" value="Genomic_DNA"/>
</dbReference>
<organism evidence="1">
    <name type="scientific">Streptomyces sp. SID7499</name>
    <dbReference type="NCBI Taxonomy" id="2706086"/>
    <lineage>
        <taxon>Bacteria</taxon>
        <taxon>Bacillati</taxon>
        <taxon>Actinomycetota</taxon>
        <taxon>Actinomycetes</taxon>
        <taxon>Kitasatosporales</taxon>
        <taxon>Streptomycetaceae</taxon>
        <taxon>Streptomyces</taxon>
    </lineage>
</organism>
<feature type="non-terminal residue" evidence="1">
    <location>
        <position position="66"/>
    </location>
</feature>
<evidence type="ECO:0000313" key="1">
    <source>
        <dbReference type="EMBL" id="NEE14026.1"/>
    </source>
</evidence>
<reference evidence="1" key="1">
    <citation type="submission" date="2020-01" db="EMBL/GenBank/DDBJ databases">
        <title>Insect and environment-associated Actinomycetes.</title>
        <authorList>
            <person name="Currrie C."/>
            <person name="Chevrette M."/>
            <person name="Carlson C."/>
            <person name="Stubbendieck R."/>
            <person name="Wendt-Pienkowski E."/>
        </authorList>
    </citation>
    <scope>NUCLEOTIDE SEQUENCE</scope>
    <source>
        <strain evidence="1">SID7499</strain>
    </source>
</reference>
<comment type="caution">
    <text evidence="1">The sequence shown here is derived from an EMBL/GenBank/DDBJ whole genome shotgun (WGS) entry which is preliminary data.</text>
</comment>
<protein>
    <recommendedName>
        <fullName evidence="2">Condensation domain-containing protein</fullName>
    </recommendedName>
</protein>
<dbReference type="AlphaFoldDB" id="A0A6G3X8B3"/>
<gene>
    <name evidence="1" type="ORF">G3M58_47160</name>
</gene>
<proteinExistence type="predicted"/>
<dbReference type="InterPro" id="IPR023213">
    <property type="entry name" value="CAT-like_dom_sf"/>
</dbReference>
<dbReference type="Gene3D" id="3.30.559.10">
    <property type="entry name" value="Chloramphenicol acetyltransferase-like domain"/>
    <property type="match status" value="1"/>
</dbReference>
<dbReference type="SUPFAM" id="SSF52777">
    <property type="entry name" value="CoA-dependent acyltransferases"/>
    <property type="match status" value="1"/>
</dbReference>
<accession>A0A6G3X8B3</accession>
<sequence length="66" mass="7050">LAPSLRDAEAARLGDALFAEPVDPERGPAIAALLVRRAADHHDLFVRVHHGVFDAASADVLVDELL</sequence>